<comment type="caution">
    <text evidence="2">The sequence shown here is derived from an EMBL/GenBank/DDBJ whole genome shotgun (WGS) entry which is preliminary data.</text>
</comment>
<protein>
    <submittedName>
        <fullName evidence="2">Uncharacterized protein</fullName>
    </submittedName>
</protein>
<dbReference type="PANTHER" id="PTHR13097">
    <property type="entry name" value="TRANSCRIPTION INITIATION FACTOR IIE, ALPHA SUBUNIT"/>
    <property type="match status" value="1"/>
</dbReference>
<dbReference type="GO" id="GO:0005673">
    <property type="term" value="C:transcription factor TFIIE complex"/>
    <property type="evidence" value="ECO:0007669"/>
    <property type="project" value="TreeGrafter"/>
</dbReference>
<proteinExistence type="predicted"/>
<accession>A0A2T9ZF28</accession>
<dbReference type="EMBL" id="MBFS01000264">
    <property type="protein sequence ID" value="PVV03204.1"/>
    <property type="molecule type" value="Genomic_DNA"/>
</dbReference>
<dbReference type="InterPro" id="IPR039997">
    <property type="entry name" value="TFE"/>
</dbReference>
<dbReference type="Proteomes" id="UP000245609">
    <property type="component" value="Unassembled WGS sequence"/>
</dbReference>
<evidence type="ECO:0000313" key="3">
    <source>
        <dbReference type="Proteomes" id="UP000245609"/>
    </source>
</evidence>
<dbReference type="AlphaFoldDB" id="A0A2T9ZF28"/>
<feature type="region of interest" description="Disordered" evidence="1">
    <location>
        <begin position="165"/>
        <end position="197"/>
    </location>
</feature>
<dbReference type="OrthoDB" id="361102at2759"/>
<dbReference type="STRING" id="133381.A0A2T9ZF28"/>
<evidence type="ECO:0000313" key="2">
    <source>
        <dbReference type="EMBL" id="PVV03204.1"/>
    </source>
</evidence>
<dbReference type="GO" id="GO:0006367">
    <property type="term" value="P:transcription initiation at RNA polymerase II promoter"/>
    <property type="evidence" value="ECO:0007669"/>
    <property type="project" value="TreeGrafter"/>
</dbReference>
<gene>
    <name evidence="2" type="ORF">BB560_002333</name>
</gene>
<sequence>MNRSTGMFHCDICTAVLEDNAESEISIQSQETLSQLMEQCTPILNALKQTDSLILPQPTPFDKFLAPDFEYNENKDEDSKLGGDDQQGENDPKSLSLAKDTGMSTGQILVEFDCDLSPDQVLAEKEKKIEQKLEQNALPPWHVWSTVSGTQMVPDSLISPRMLQEHNKRKSKHTKEKNHTLNNHNSKDTNKTESFSETTLDSDSYYDVGIGVNNAEGNEKVSLKRKKEIEQFYTNYYEKIMKRTSLVAGKKRSYQEFLTLDKKKPFSSENSPNKEVRYFDDVIKPNGIGKKTEEINKENSTTNHTLENKNPNEQYLFNINTLLFRKFTKESIDNKEFVQVDGNKKPIFKLRKSDIKKMTDEEYSKFWNSLFDFCNKYLQNRNENGRIDKSNLDTQASNLLLAMINCK</sequence>
<feature type="compositionally biased region" description="Basic and acidic residues" evidence="1">
    <location>
        <begin position="73"/>
        <end position="83"/>
    </location>
</feature>
<evidence type="ECO:0000256" key="1">
    <source>
        <dbReference type="SAM" id="MobiDB-lite"/>
    </source>
</evidence>
<dbReference type="PANTHER" id="PTHR13097:SF7">
    <property type="entry name" value="GENERAL TRANSCRIPTION FACTOR IIE SUBUNIT 1"/>
    <property type="match status" value="1"/>
</dbReference>
<feature type="region of interest" description="Disordered" evidence="1">
    <location>
        <begin position="73"/>
        <end position="99"/>
    </location>
</feature>
<reference evidence="2 3" key="1">
    <citation type="journal article" date="2018" name="MBio">
        <title>Comparative Genomics Reveals the Core Gene Toolbox for the Fungus-Insect Symbiosis.</title>
        <authorList>
            <person name="Wang Y."/>
            <person name="Stata M."/>
            <person name="Wang W."/>
            <person name="Stajich J.E."/>
            <person name="White M.M."/>
            <person name="Moncalvo J.M."/>
        </authorList>
    </citation>
    <scope>NUCLEOTIDE SEQUENCE [LARGE SCALE GENOMIC DNA]</scope>
    <source>
        <strain evidence="2 3">SC-DP-2</strain>
    </source>
</reference>
<name>A0A2T9ZF28_9FUNG</name>
<feature type="compositionally biased region" description="Basic residues" evidence="1">
    <location>
        <begin position="167"/>
        <end position="176"/>
    </location>
</feature>
<keyword evidence="3" id="KW-1185">Reference proteome</keyword>
<organism evidence="2 3">
    <name type="scientific">Smittium megazygosporum</name>
    <dbReference type="NCBI Taxonomy" id="133381"/>
    <lineage>
        <taxon>Eukaryota</taxon>
        <taxon>Fungi</taxon>
        <taxon>Fungi incertae sedis</taxon>
        <taxon>Zoopagomycota</taxon>
        <taxon>Kickxellomycotina</taxon>
        <taxon>Harpellomycetes</taxon>
        <taxon>Harpellales</taxon>
        <taxon>Legeriomycetaceae</taxon>
        <taxon>Smittium</taxon>
    </lineage>
</organism>